<evidence type="ECO:0000256" key="2">
    <source>
        <dbReference type="ARBA" id="ARBA00022670"/>
    </source>
</evidence>
<sequence length="573" mass="61519">MAKKRKPKPRKGTDSAASPPSSVPPPSNLPESDPQKEPFTPRTLDRTIIAMPLLEKVRDAKPEDEFDIIIDVNLEYSGGRSAARYTLWEWIDALPGVLRSHPQPAGQASSRTEQSASGKGKRQGIDGTKSKYSQQYLFGRLSAANIQTLVRQSERSREEKRTSDGKLSKSPLYRIWQDDEVRPFTNLSISTVKADAARNAFGTSGKDIVWAVLDTGIDAEHPHFAEHENLNLSDPVAHRDFTMGSASDAELAASARLDTKGHGTHVAGIIAGEFRAEKGKKKIVATVQRRNETGSVVPDRVTDIPVMSGMAPQCKLLSLKVLDDSGKGLASNMIAAIEYIQELNGGGRRIRVHGVNMSVGYDFEPKWFACGQSPLCVEVDRLVRSGVIVVVAAGNTGYGYNQSLALGAVPAGQDVTINDPGNAELAITVGSTHREMPHIYGVSYFSSKGPTGDGRLKPDLVAPGEKIISCRSGYTGSANLASGSAAPAAEASQLADPSQAADVTAYYKEDSGTSMAAPHVSGIIAAFLSVRREFIGKPEAVKEIFMSTATDLKRAVYFQGRGLVDLMRAIQSV</sequence>
<feature type="compositionally biased region" description="Basic residues" evidence="7">
    <location>
        <begin position="1"/>
        <end position="10"/>
    </location>
</feature>
<dbReference type="PANTHER" id="PTHR43806:SF11">
    <property type="entry name" value="CEREVISIN-RELATED"/>
    <property type="match status" value="1"/>
</dbReference>
<evidence type="ECO:0000256" key="5">
    <source>
        <dbReference type="PIRSR" id="PIRSR615500-1"/>
    </source>
</evidence>
<protein>
    <submittedName>
        <fullName evidence="9">S8 family peptidase</fullName>
    </submittedName>
</protein>
<dbReference type="InterPro" id="IPR000209">
    <property type="entry name" value="Peptidase_S8/S53_dom"/>
</dbReference>
<dbReference type="PROSITE" id="PS00137">
    <property type="entry name" value="SUBTILASE_HIS"/>
    <property type="match status" value="1"/>
</dbReference>
<proteinExistence type="inferred from homology"/>
<dbReference type="PRINTS" id="PR00723">
    <property type="entry name" value="SUBTILISIN"/>
</dbReference>
<dbReference type="EMBL" id="CP086136">
    <property type="protein sequence ID" value="UEM12387.1"/>
    <property type="molecule type" value="Genomic_DNA"/>
</dbReference>
<organism evidence="9">
    <name type="scientific">Bradyrhizobium barranii subsp. barranii</name>
    <dbReference type="NCBI Taxonomy" id="2823807"/>
    <lineage>
        <taxon>Bacteria</taxon>
        <taxon>Pseudomonadati</taxon>
        <taxon>Pseudomonadota</taxon>
        <taxon>Alphaproteobacteria</taxon>
        <taxon>Hyphomicrobiales</taxon>
        <taxon>Nitrobacteraceae</taxon>
        <taxon>Bradyrhizobium</taxon>
        <taxon>Bradyrhizobium barranii</taxon>
    </lineage>
</organism>
<evidence type="ECO:0000313" key="11">
    <source>
        <dbReference type="Proteomes" id="UP000664702"/>
    </source>
</evidence>
<dbReference type="Gene3D" id="3.40.50.200">
    <property type="entry name" value="Peptidase S8/S53 domain"/>
    <property type="match status" value="1"/>
</dbReference>
<dbReference type="InterPro" id="IPR015500">
    <property type="entry name" value="Peptidase_S8_subtilisin-rel"/>
</dbReference>
<dbReference type="PROSITE" id="PS51892">
    <property type="entry name" value="SUBTILASE"/>
    <property type="match status" value="1"/>
</dbReference>
<dbReference type="CDD" id="cd07487">
    <property type="entry name" value="Peptidases_S8_1"/>
    <property type="match status" value="1"/>
</dbReference>
<evidence type="ECO:0000256" key="3">
    <source>
        <dbReference type="ARBA" id="ARBA00022801"/>
    </source>
</evidence>
<feature type="compositionally biased region" description="Polar residues" evidence="7">
    <location>
        <begin position="106"/>
        <end position="117"/>
    </location>
</feature>
<evidence type="ECO:0000313" key="10">
    <source>
        <dbReference type="EMBL" id="UEM12387.1"/>
    </source>
</evidence>
<comment type="similarity">
    <text evidence="1 6">Belongs to the peptidase S8 family.</text>
</comment>
<dbReference type="InterPro" id="IPR022398">
    <property type="entry name" value="Peptidase_S8_His-AS"/>
</dbReference>
<dbReference type="Proteomes" id="UP000664702">
    <property type="component" value="Chromosome"/>
</dbReference>
<dbReference type="PROSITE" id="PS00138">
    <property type="entry name" value="SUBTILASE_SER"/>
    <property type="match status" value="1"/>
</dbReference>
<dbReference type="EMBL" id="JAGEMI010000001">
    <property type="protein sequence ID" value="MBO1859425.1"/>
    <property type="molecule type" value="Genomic_DNA"/>
</dbReference>
<dbReference type="PANTHER" id="PTHR43806">
    <property type="entry name" value="PEPTIDASE S8"/>
    <property type="match status" value="1"/>
</dbReference>
<feature type="active site" description="Charge relay system" evidence="5 6">
    <location>
        <position position="514"/>
    </location>
</feature>
<dbReference type="InterPro" id="IPR023828">
    <property type="entry name" value="Peptidase_S8_Ser-AS"/>
</dbReference>
<dbReference type="AlphaFoldDB" id="A0A939M161"/>
<feature type="region of interest" description="Disordered" evidence="7">
    <location>
        <begin position="1"/>
        <end position="44"/>
    </location>
</feature>
<evidence type="ECO:0000256" key="7">
    <source>
        <dbReference type="SAM" id="MobiDB-lite"/>
    </source>
</evidence>
<dbReference type="GO" id="GO:0004252">
    <property type="term" value="F:serine-type endopeptidase activity"/>
    <property type="evidence" value="ECO:0007669"/>
    <property type="project" value="UniProtKB-UniRule"/>
</dbReference>
<dbReference type="RefSeq" id="WP_208083429.1">
    <property type="nucleotide sequence ID" value="NZ_CP086136.1"/>
</dbReference>
<dbReference type="InterPro" id="IPR036852">
    <property type="entry name" value="Peptidase_S8/S53_dom_sf"/>
</dbReference>
<feature type="domain" description="Peptidase S8/S53" evidence="8">
    <location>
        <begin position="205"/>
        <end position="554"/>
    </location>
</feature>
<evidence type="ECO:0000259" key="8">
    <source>
        <dbReference type="Pfam" id="PF00082"/>
    </source>
</evidence>
<dbReference type="KEGG" id="bban:J4G43_049705"/>
<evidence type="ECO:0000256" key="4">
    <source>
        <dbReference type="ARBA" id="ARBA00022825"/>
    </source>
</evidence>
<reference evidence="10 11" key="2">
    <citation type="journal article" date="2022" name="Int. J. Syst. Evol. Microbiol.">
        <title>Strains of Bradyrhizobium barranii sp. nov. associated with legumes native to Canada are symbionts of soybeans and belong to different subspecies (subsp. barranii subsp. nov. and subsp. apii subsp. nov.) and symbiovars (sv. glycinearum and sv. septentrionale).</title>
        <authorList>
            <person name="Bromfield E.S.P."/>
            <person name="Cloutier S."/>
            <person name="Wasai-Hara S."/>
            <person name="Minamisawa K."/>
        </authorList>
    </citation>
    <scope>NUCLEOTIDE SEQUENCE [LARGE SCALE GENOMIC DNA]</scope>
    <source>
        <strain evidence="10 11">144S4</strain>
    </source>
</reference>
<dbReference type="GO" id="GO:0006508">
    <property type="term" value="P:proteolysis"/>
    <property type="evidence" value="ECO:0007669"/>
    <property type="project" value="UniProtKB-KW"/>
</dbReference>
<evidence type="ECO:0000256" key="1">
    <source>
        <dbReference type="ARBA" id="ARBA00011073"/>
    </source>
</evidence>
<evidence type="ECO:0000256" key="6">
    <source>
        <dbReference type="PROSITE-ProRule" id="PRU01240"/>
    </source>
</evidence>
<accession>A0A939M161</accession>
<name>A0A939M161_9BRAD</name>
<reference evidence="9" key="1">
    <citation type="submission" date="2021-03" db="EMBL/GenBank/DDBJ databases">
        <title>Whole Genome Sequence of Bradyrhizobium sp. Strain 144S4.</title>
        <authorList>
            <person name="Bromfield E.S.P."/>
            <person name="Cloutier S."/>
        </authorList>
    </citation>
    <scope>NUCLEOTIDE SEQUENCE [LARGE SCALE GENOMIC DNA]</scope>
    <source>
        <strain evidence="9">144S4</strain>
    </source>
</reference>
<evidence type="ECO:0000313" key="9">
    <source>
        <dbReference type="EMBL" id="MBO1859425.1"/>
    </source>
</evidence>
<feature type="region of interest" description="Disordered" evidence="7">
    <location>
        <begin position="101"/>
        <end position="127"/>
    </location>
</feature>
<keyword evidence="2 6" id="KW-0645">Protease</keyword>
<dbReference type="SUPFAM" id="SSF52743">
    <property type="entry name" value="Subtilisin-like"/>
    <property type="match status" value="1"/>
</dbReference>
<gene>
    <name evidence="9" type="ORF">J4G43_00075</name>
    <name evidence="10" type="ORF">J4G43_049705</name>
</gene>
<feature type="active site" description="Charge relay system" evidence="5 6">
    <location>
        <position position="214"/>
    </location>
</feature>
<feature type="active site" description="Charge relay system" evidence="5 6">
    <location>
        <position position="262"/>
    </location>
</feature>
<keyword evidence="3 6" id="KW-0378">Hydrolase</keyword>
<dbReference type="Pfam" id="PF00082">
    <property type="entry name" value="Peptidase_S8"/>
    <property type="match status" value="1"/>
</dbReference>
<dbReference type="InterPro" id="IPR050131">
    <property type="entry name" value="Peptidase_S8_subtilisin-like"/>
</dbReference>
<keyword evidence="4 6" id="KW-0720">Serine protease</keyword>